<evidence type="ECO:0000259" key="1">
    <source>
        <dbReference type="PROSITE" id="PS51746"/>
    </source>
</evidence>
<dbReference type="SMART" id="SM00332">
    <property type="entry name" value="PP2Cc"/>
    <property type="match status" value="1"/>
</dbReference>
<protein>
    <recommendedName>
        <fullName evidence="1">PPM-type phosphatase domain-containing protein</fullName>
    </recommendedName>
</protein>
<accession>A0AAF0QSS3</accession>
<dbReference type="PANTHER" id="PTHR47992">
    <property type="entry name" value="PROTEIN PHOSPHATASE"/>
    <property type="match status" value="1"/>
</dbReference>
<dbReference type="EMBL" id="CP133615">
    <property type="protein sequence ID" value="WMV26036.1"/>
    <property type="molecule type" value="Genomic_DNA"/>
</dbReference>
<dbReference type="CDD" id="cd00143">
    <property type="entry name" value="PP2Cc"/>
    <property type="match status" value="1"/>
</dbReference>
<evidence type="ECO:0000313" key="2">
    <source>
        <dbReference type="EMBL" id="WMV26036.1"/>
    </source>
</evidence>
<dbReference type="GO" id="GO:0004722">
    <property type="term" value="F:protein serine/threonine phosphatase activity"/>
    <property type="evidence" value="ECO:0007669"/>
    <property type="project" value="InterPro"/>
</dbReference>
<proteinExistence type="predicted"/>
<feature type="domain" description="PPM-type phosphatase" evidence="1">
    <location>
        <begin position="1"/>
        <end position="196"/>
    </location>
</feature>
<dbReference type="Gene3D" id="3.60.40.10">
    <property type="entry name" value="PPM-type phosphatase domain"/>
    <property type="match status" value="1"/>
</dbReference>
<reference evidence="2" key="1">
    <citation type="submission" date="2023-08" db="EMBL/GenBank/DDBJ databases">
        <title>A de novo genome assembly of Solanum verrucosum Schlechtendal, a Mexican diploid species geographically isolated from the other diploid A-genome species in potato relatives.</title>
        <authorList>
            <person name="Hosaka K."/>
        </authorList>
    </citation>
    <scope>NUCLEOTIDE SEQUENCE</scope>
    <source>
        <tissue evidence="2">Young leaves</tissue>
    </source>
</reference>
<dbReference type="Pfam" id="PF00481">
    <property type="entry name" value="PP2C"/>
    <property type="match status" value="1"/>
</dbReference>
<dbReference type="Proteomes" id="UP001234989">
    <property type="component" value="Chromosome 4"/>
</dbReference>
<organism evidence="2 3">
    <name type="scientific">Solanum verrucosum</name>
    <dbReference type="NCBI Taxonomy" id="315347"/>
    <lineage>
        <taxon>Eukaryota</taxon>
        <taxon>Viridiplantae</taxon>
        <taxon>Streptophyta</taxon>
        <taxon>Embryophyta</taxon>
        <taxon>Tracheophyta</taxon>
        <taxon>Spermatophyta</taxon>
        <taxon>Magnoliopsida</taxon>
        <taxon>eudicotyledons</taxon>
        <taxon>Gunneridae</taxon>
        <taxon>Pentapetalae</taxon>
        <taxon>asterids</taxon>
        <taxon>lamiids</taxon>
        <taxon>Solanales</taxon>
        <taxon>Solanaceae</taxon>
        <taxon>Solanoideae</taxon>
        <taxon>Solaneae</taxon>
        <taxon>Solanum</taxon>
    </lineage>
</organism>
<name>A0AAF0QSS3_SOLVR</name>
<dbReference type="InterPro" id="IPR015655">
    <property type="entry name" value="PP2C"/>
</dbReference>
<dbReference type="SUPFAM" id="SSF81606">
    <property type="entry name" value="PP2C-like"/>
    <property type="match status" value="1"/>
</dbReference>
<dbReference type="AlphaFoldDB" id="A0AAF0QSS3"/>
<keyword evidence="3" id="KW-1185">Reference proteome</keyword>
<dbReference type="PROSITE" id="PS51746">
    <property type="entry name" value="PPM_2"/>
    <property type="match status" value="1"/>
</dbReference>
<dbReference type="InterPro" id="IPR001932">
    <property type="entry name" value="PPM-type_phosphatase-like_dom"/>
</dbReference>
<evidence type="ECO:0000313" key="3">
    <source>
        <dbReference type="Proteomes" id="UP001234989"/>
    </source>
</evidence>
<sequence length="301" mass="33695">MQVEEMRMLRYMGGYTKSNMIRNEDIWDKVRVTSMVDMLRGFGHVKRRRVDAPVRRGERFYILGPRRAEAERIRKCRGRVFSLRDEPEVARVWLPNSDSPGLAMARAFGDFCLKDFGLISVPEISYRRLTGKDEFIVLATDGIWDVLTNDEVVKIVASASSRSSAARSLVESAVRAWRTKYPTSKVDDCAVVCLFLDSNSNNLSTASNTKDSDKTVSMKANEVGAKIDDTSGPTAFPRSGTVREVEVSGEGNDVSEEEIEEASEHEELLSEVGAEWSALEGVSRLNTLLTLPRFVPDKDEN</sequence>
<dbReference type="InterPro" id="IPR036457">
    <property type="entry name" value="PPM-type-like_dom_sf"/>
</dbReference>
<gene>
    <name evidence="2" type="ORF">MTR67_019421</name>
</gene>